<dbReference type="InterPro" id="IPR013189">
    <property type="entry name" value="Glyco_hydro_32_C"/>
</dbReference>
<gene>
    <name evidence="10" type="ORF">GH714_029813</name>
</gene>
<comment type="caution">
    <text evidence="10">The sequence shown here is derived from an EMBL/GenBank/DDBJ whole genome shotgun (WGS) entry which is preliminary data.</text>
</comment>
<dbReference type="InterPro" id="IPR013320">
    <property type="entry name" value="ConA-like_dom_sf"/>
</dbReference>
<dbReference type="SUPFAM" id="SSF75005">
    <property type="entry name" value="Arabinanase/levansucrase/invertase"/>
    <property type="match status" value="1"/>
</dbReference>
<dbReference type="InterPro" id="IPR013148">
    <property type="entry name" value="Glyco_hydro_32_N"/>
</dbReference>
<accession>A0A6A6NJV0</accession>
<evidence type="ECO:0000256" key="7">
    <source>
        <dbReference type="SAM" id="Phobius"/>
    </source>
</evidence>
<dbReference type="AlphaFoldDB" id="A0A6A6NJV0"/>
<evidence type="ECO:0000313" key="10">
    <source>
        <dbReference type="EMBL" id="KAF2325521.1"/>
    </source>
</evidence>
<evidence type="ECO:0000256" key="1">
    <source>
        <dbReference type="ARBA" id="ARBA00000094"/>
    </source>
</evidence>
<dbReference type="InterPro" id="IPR023296">
    <property type="entry name" value="Glyco_hydro_beta-prop_sf"/>
</dbReference>
<dbReference type="GO" id="GO:0004564">
    <property type="term" value="F:beta-fructofuranosidase activity"/>
    <property type="evidence" value="ECO:0007669"/>
    <property type="project" value="UniProtKB-EC"/>
</dbReference>
<dbReference type="Pfam" id="PF08244">
    <property type="entry name" value="Glyco_hydro_32C"/>
    <property type="match status" value="1"/>
</dbReference>
<dbReference type="PANTHER" id="PTHR31953">
    <property type="entry name" value="BETA-FRUCTOFURANOSIDASE, INSOLUBLE ISOENZYME CWINV1-RELATED"/>
    <property type="match status" value="1"/>
</dbReference>
<feature type="transmembrane region" description="Helical" evidence="7">
    <location>
        <begin position="40"/>
        <end position="59"/>
    </location>
</feature>
<reference evidence="10 11" key="1">
    <citation type="journal article" date="2020" name="Mol. Plant">
        <title>The Chromosome-Based Rubber Tree Genome Provides New Insights into Spurge Genome Evolution and Rubber Biosynthesis.</title>
        <authorList>
            <person name="Liu J."/>
            <person name="Shi C."/>
            <person name="Shi C.C."/>
            <person name="Li W."/>
            <person name="Zhang Q.J."/>
            <person name="Zhang Y."/>
            <person name="Li K."/>
            <person name="Lu H.F."/>
            <person name="Shi C."/>
            <person name="Zhu S.T."/>
            <person name="Xiao Z.Y."/>
            <person name="Nan H."/>
            <person name="Yue Y."/>
            <person name="Zhu X.G."/>
            <person name="Wu Y."/>
            <person name="Hong X.N."/>
            <person name="Fan G.Y."/>
            <person name="Tong Y."/>
            <person name="Zhang D."/>
            <person name="Mao C.L."/>
            <person name="Liu Y.L."/>
            <person name="Hao S.J."/>
            <person name="Liu W.Q."/>
            <person name="Lv M.Q."/>
            <person name="Zhang H.B."/>
            <person name="Liu Y."/>
            <person name="Hu-Tang G.R."/>
            <person name="Wang J.P."/>
            <person name="Wang J.H."/>
            <person name="Sun Y.H."/>
            <person name="Ni S.B."/>
            <person name="Chen W.B."/>
            <person name="Zhang X.C."/>
            <person name="Jiao Y.N."/>
            <person name="Eichler E.E."/>
            <person name="Li G.H."/>
            <person name="Liu X."/>
            <person name="Gao L.Z."/>
        </authorList>
    </citation>
    <scope>NUCLEOTIDE SEQUENCE [LARGE SCALE GENOMIC DNA]</scope>
    <source>
        <strain evidence="11">cv. GT1</strain>
        <tissue evidence="10">Leaf</tissue>
    </source>
</reference>
<feature type="compositionally biased region" description="Polar residues" evidence="6">
    <location>
        <begin position="571"/>
        <end position="584"/>
    </location>
</feature>
<feature type="region of interest" description="Disordered" evidence="6">
    <location>
        <begin position="559"/>
        <end position="591"/>
    </location>
</feature>
<evidence type="ECO:0000259" key="8">
    <source>
        <dbReference type="Pfam" id="PF00251"/>
    </source>
</evidence>
<dbReference type="GO" id="GO:0005975">
    <property type="term" value="P:carbohydrate metabolic process"/>
    <property type="evidence" value="ECO:0007669"/>
    <property type="project" value="InterPro"/>
</dbReference>
<evidence type="ECO:0000259" key="9">
    <source>
        <dbReference type="Pfam" id="PF08244"/>
    </source>
</evidence>
<dbReference type="EMBL" id="JAAGAX010000001">
    <property type="protein sequence ID" value="KAF2325521.1"/>
    <property type="molecule type" value="Genomic_DNA"/>
</dbReference>
<dbReference type="FunFam" id="2.115.10.20:FF:000001">
    <property type="entry name" value="Beta-fructofuranosidase, insoluble isoenzyme CWINV1"/>
    <property type="match status" value="1"/>
</dbReference>
<dbReference type="InterPro" id="IPR001362">
    <property type="entry name" value="Glyco_hydro_32"/>
</dbReference>
<dbReference type="Proteomes" id="UP000467840">
    <property type="component" value="Chromosome 5"/>
</dbReference>
<keyword evidence="7" id="KW-0472">Membrane</keyword>
<evidence type="ECO:0000256" key="2">
    <source>
        <dbReference type="ARBA" id="ARBA00009902"/>
    </source>
</evidence>
<proteinExistence type="inferred from homology"/>
<dbReference type="SUPFAM" id="SSF49899">
    <property type="entry name" value="Concanavalin A-like lectins/glucanases"/>
    <property type="match status" value="1"/>
</dbReference>
<evidence type="ECO:0008006" key="12">
    <source>
        <dbReference type="Google" id="ProtNLM"/>
    </source>
</evidence>
<evidence type="ECO:0000256" key="3">
    <source>
        <dbReference type="ARBA" id="ARBA00022801"/>
    </source>
</evidence>
<dbReference type="Gene3D" id="2.60.120.560">
    <property type="entry name" value="Exo-inulinase, domain 1"/>
    <property type="match status" value="1"/>
</dbReference>
<dbReference type="Gene3D" id="2.115.10.20">
    <property type="entry name" value="Glycosyl hydrolase domain, family 43"/>
    <property type="match status" value="1"/>
</dbReference>
<name>A0A6A6NJV0_HEVBR</name>
<dbReference type="CDD" id="cd18624">
    <property type="entry name" value="GH32_Fruct1-like"/>
    <property type="match status" value="1"/>
</dbReference>
<keyword evidence="4 5" id="KW-0326">Glycosidase</keyword>
<feature type="domain" description="Glycosyl hydrolase family 32 C-terminal" evidence="9">
    <location>
        <begin position="409"/>
        <end position="561"/>
    </location>
</feature>
<keyword evidence="7" id="KW-0812">Transmembrane</keyword>
<protein>
    <recommendedName>
        <fullName evidence="12">Beta-fructofuranosidase</fullName>
    </recommendedName>
</protein>
<evidence type="ECO:0000256" key="6">
    <source>
        <dbReference type="SAM" id="MobiDB-lite"/>
    </source>
</evidence>
<dbReference type="SMART" id="SM00640">
    <property type="entry name" value="Glyco_32"/>
    <property type="match status" value="1"/>
</dbReference>
<comment type="catalytic activity">
    <reaction evidence="1">
        <text>Hydrolysis of terminal non-reducing beta-D-fructofuranoside residues in beta-D-fructofuranosides.</text>
        <dbReference type="EC" id="3.2.1.26"/>
    </reaction>
</comment>
<dbReference type="Pfam" id="PF00251">
    <property type="entry name" value="Glyco_hydro_32N"/>
    <property type="match status" value="1"/>
</dbReference>
<evidence type="ECO:0000313" key="11">
    <source>
        <dbReference type="Proteomes" id="UP000467840"/>
    </source>
</evidence>
<evidence type="ECO:0000256" key="5">
    <source>
        <dbReference type="RuleBase" id="RU362110"/>
    </source>
</evidence>
<organism evidence="10 11">
    <name type="scientific">Hevea brasiliensis</name>
    <name type="common">Para rubber tree</name>
    <name type="synonym">Siphonia brasiliensis</name>
    <dbReference type="NCBI Taxonomy" id="3981"/>
    <lineage>
        <taxon>Eukaryota</taxon>
        <taxon>Viridiplantae</taxon>
        <taxon>Streptophyta</taxon>
        <taxon>Embryophyta</taxon>
        <taxon>Tracheophyta</taxon>
        <taxon>Spermatophyta</taxon>
        <taxon>Magnoliopsida</taxon>
        <taxon>eudicotyledons</taxon>
        <taxon>Gunneridae</taxon>
        <taxon>Pentapetalae</taxon>
        <taxon>rosids</taxon>
        <taxon>fabids</taxon>
        <taxon>Malpighiales</taxon>
        <taxon>Euphorbiaceae</taxon>
        <taxon>Crotonoideae</taxon>
        <taxon>Micrandreae</taxon>
        <taxon>Hevea</taxon>
    </lineage>
</organism>
<feature type="domain" description="Glycosyl hydrolase family 32 N-terminal" evidence="8">
    <location>
        <begin position="101"/>
        <end position="406"/>
    </location>
</feature>
<comment type="similarity">
    <text evidence="2 5">Belongs to the glycosyl hydrolase 32 family.</text>
</comment>
<keyword evidence="3 5" id="KW-0378">Hydrolase</keyword>
<dbReference type="InterPro" id="IPR050551">
    <property type="entry name" value="Fructan_Metab_Enzymes"/>
</dbReference>
<sequence length="591" mass="65852">MADPNPFLPISQPLHPTYTSPRWHSPIWISGHPQPPSKKLLLGIFFGFLLVFLFVALIGDHNGSQQNILSQEDENVASLASPKETAKPETLRPISRGVSAGPLYYKGWYHFFYQYNPHAAVWGDIVWGHAVSRDLIRWLHLPLAMVADQWYDQNGVWTGSATILPDGKIVMLYTGSTNESVQVQNLAYPADPSDPLLLDWIKYSGNPVLVPPHGIDTKDFRDPTTAWYTSEGKWRISIGSKVGKTGIALIYDTEDFINYKLQPQALHGVPGTGMWECVDFYPVSRNGEHGLDTSANGPEVKHVVKASLDDDRHDYYALGTYSELNSTWTPDNPDIDVGIGLRYDYGIFYASKTFYDQNKGRRVLWGWIGESDSEVADVKKGWASLQGIPRTVSLDTKTGSNLLQWPVEEVESLRLRSNEFDKVEVKPGSVVPLNLDAATQLDIIAEFELDKKVLENAAESNEEFSCKTSYGAAHRNALGPFGLLVLADDSLAEQTPVYFYVTKGRNGTLKTFFCTDQSRSSAANDVNKQIYGNFVPVLEGEKFTLRILVDHSIIESFAQGEERQSPPGFIQQGQSMEGPSSFCSTMPLKPM</sequence>
<evidence type="ECO:0000256" key="4">
    <source>
        <dbReference type="ARBA" id="ARBA00023295"/>
    </source>
</evidence>
<keyword evidence="7" id="KW-1133">Transmembrane helix</keyword>
<keyword evidence="11" id="KW-1185">Reference proteome</keyword>